<protein>
    <recommendedName>
        <fullName evidence="3">folate gamma-glutamyl hydrolase</fullName>
        <ecNumber evidence="3">3.4.19.9</ecNumber>
    </recommendedName>
</protein>
<comment type="catalytic activity">
    <reaction evidence="3">
        <text>(6S)-5,6,7,8-tetrahydrofolyl-(gamma-L-Glu)(n) + (n-1) H2O = (6S)-5,6,7,8-tetrahydrofolate + (n-1) L-glutamate</text>
        <dbReference type="Rhea" id="RHEA:56784"/>
        <dbReference type="Rhea" id="RHEA-COMP:14738"/>
        <dbReference type="ChEBI" id="CHEBI:15377"/>
        <dbReference type="ChEBI" id="CHEBI:29985"/>
        <dbReference type="ChEBI" id="CHEBI:57453"/>
        <dbReference type="ChEBI" id="CHEBI:141005"/>
        <dbReference type="EC" id="3.4.19.9"/>
    </reaction>
</comment>
<dbReference type="Pfam" id="PF07722">
    <property type="entry name" value="Peptidase_C26"/>
    <property type="match status" value="1"/>
</dbReference>
<feature type="signal peptide" evidence="4">
    <location>
        <begin position="1"/>
        <end position="17"/>
    </location>
</feature>
<keyword evidence="4" id="KW-0732">Signal</keyword>
<dbReference type="InterPro" id="IPR011697">
    <property type="entry name" value="Peptidase_C26"/>
</dbReference>
<dbReference type="PROSITE" id="PS51275">
    <property type="entry name" value="PEPTIDASE_C26_GGH"/>
    <property type="match status" value="1"/>
</dbReference>
<reference evidence="5" key="1">
    <citation type="submission" date="2021-01" db="EMBL/GenBank/DDBJ databases">
        <authorList>
            <consortium name="Genoscope - CEA"/>
            <person name="William W."/>
        </authorList>
    </citation>
    <scope>NUCLEOTIDE SEQUENCE</scope>
</reference>
<dbReference type="InterPro" id="IPR015527">
    <property type="entry name" value="Pept_C26_g-glut_hydrolase"/>
</dbReference>
<sequence>MLRIIIASLFLSSVISATTKPTIGILTNPSDLKDYDKSLYSYFPSSYVKWIEQAGARVIPIHWDSSYDEITSTLNQINGVLFTGGDVDLYLNNTQPGFTFNKFTDTASFIFQKVIQFNKAGKFYPLLGICQGFQLINYIASSYYEVLTRMTDDLGKQRLLEINSEEDSFVLKSIDSVTLEYLKNVDGPYYSHNWGVVQQTYEKAYSLGAFFKIIAYSRDGANLKYIAICEGREVPIYGYQFHPEKHQFEWITKATHDVQHITYSQQLAMDFVAMARKNDNAVSDEELAKLIIYNYKQINRMEIPNTSFSQVYLFDRNRNETKSDQQQLGIYQNIKFFIKRH</sequence>
<dbReference type="GO" id="GO:0005773">
    <property type="term" value="C:vacuole"/>
    <property type="evidence" value="ECO:0007669"/>
    <property type="project" value="TreeGrafter"/>
</dbReference>
<dbReference type="GO" id="GO:0046900">
    <property type="term" value="P:tetrahydrofolylpolyglutamate metabolic process"/>
    <property type="evidence" value="ECO:0007669"/>
    <property type="project" value="TreeGrafter"/>
</dbReference>
<dbReference type="PROSITE" id="PS51273">
    <property type="entry name" value="GATASE_TYPE_1"/>
    <property type="match status" value="1"/>
</dbReference>
<keyword evidence="1 3" id="KW-0378">Hydrolase</keyword>
<accession>A0A8S1TN19</accession>
<evidence type="ECO:0000313" key="5">
    <source>
        <dbReference type="EMBL" id="CAD8152642.1"/>
    </source>
</evidence>
<feature type="chain" id="PRO_5035785215" description="folate gamma-glutamyl hydrolase" evidence="4">
    <location>
        <begin position="18"/>
        <end position="341"/>
    </location>
</feature>
<dbReference type="PANTHER" id="PTHR11315">
    <property type="entry name" value="PROTEASE FAMILY C26 GAMMA-GLUTAMYL HYDROLASE"/>
    <property type="match status" value="1"/>
</dbReference>
<proteinExistence type="predicted"/>
<dbReference type="FunFam" id="3.40.50.880:FF:000054">
    <property type="entry name" value="Folate gamma-glutamyl hydrolase"/>
    <property type="match status" value="1"/>
</dbReference>
<evidence type="ECO:0000256" key="1">
    <source>
        <dbReference type="ARBA" id="ARBA00022801"/>
    </source>
</evidence>
<dbReference type="OMA" id="NRFQWDR"/>
<evidence type="ECO:0000256" key="2">
    <source>
        <dbReference type="PIRSR" id="PIRSR615527-1"/>
    </source>
</evidence>
<dbReference type="GO" id="GO:0034722">
    <property type="term" value="F:gamma-glutamyl-peptidase activity"/>
    <property type="evidence" value="ECO:0007669"/>
    <property type="project" value="UniProtKB-UniRule"/>
</dbReference>
<dbReference type="Proteomes" id="UP000683925">
    <property type="component" value="Unassembled WGS sequence"/>
</dbReference>
<dbReference type="EMBL" id="CAJJDP010000026">
    <property type="protein sequence ID" value="CAD8152642.1"/>
    <property type="molecule type" value="Genomic_DNA"/>
</dbReference>
<comment type="caution">
    <text evidence="5">The sequence shown here is derived from an EMBL/GenBank/DDBJ whole genome shotgun (WGS) entry which is preliminary data.</text>
</comment>
<dbReference type="EC" id="3.4.19.9" evidence="3"/>
<gene>
    <name evidence="5" type="ORF">POCTA_138.1.T0260369</name>
</gene>
<evidence type="ECO:0000313" key="6">
    <source>
        <dbReference type="Proteomes" id="UP000683925"/>
    </source>
</evidence>
<name>A0A8S1TN19_PAROT</name>
<dbReference type="PANTHER" id="PTHR11315:SF0">
    <property type="entry name" value="FOLATE GAMMA-GLUTAMYL HYDROLASE"/>
    <property type="match status" value="1"/>
</dbReference>
<keyword evidence="6" id="KW-1185">Reference proteome</keyword>
<organism evidence="5 6">
    <name type="scientific">Paramecium octaurelia</name>
    <dbReference type="NCBI Taxonomy" id="43137"/>
    <lineage>
        <taxon>Eukaryota</taxon>
        <taxon>Sar</taxon>
        <taxon>Alveolata</taxon>
        <taxon>Ciliophora</taxon>
        <taxon>Intramacronucleata</taxon>
        <taxon>Oligohymenophorea</taxon>
        <taxon>Peniculida</taxon>
        <taxon>Parameciidae</taxon>
        <taxon>Paramecium</taxon>
    </lineage>
</organism>
<dbReference type="OrthoDB" id="64220at2759"/>
<dbReference type="AlphaFoldDB" id="A0A8S1TN19"/>
<evidence type="ECO:0000256" key="3">
    <source>
        <dbReference type="PROSITE-ProRule" id="PRU00607"/>
    </source>
</evidence>
<evidence type="ECO:0000256" key="4">
    <source>
        <dbReference type="SAM" id="SignalP"/>
    </source>
</evidence>
<feature type="active site" description="Proton donor" evidence="2">
    <location>
        <position position="242"/>
    </location>
</feature>
<feature type="active site" evidence="3">
    <location>
        <position position="242"/>
    </location>
</feature>
<feature type="active site" description="Nucleophile" evidence="2 3">
    <location>
        <position position="130"/>
    </location>
</feature>